<dbReference type="GO" id="GO:0017108">
    <property type="term" value="F:5'-flap endonuclease activity"/>
    <property type="evidence" value="ECO:0007669"/>
    <property type="project" value="TreeGrafter"/>
</dbReference>
<dbReference type="PANTHER" id="PTHR11081:SF75">
    <property type="entry name" value="ENDONUCLEASE, PUTATIVE (AFU_ORTHOLOGUE AFUA_3G13260)-RELATED"/>
    <property type="match status" value="1"/>
</dbReference>
<evidence type="ECO:0000313" key="2">
    <source>
        <dbReference type="EMBL" id="TRM55564.1"/>
    </source>
</evidence>
<dbReference type="Gene3D" id="3.40.50.1010">
    <property type="entry name" value="5'-nuclease"/>
    <property type="match status" value="1"/>
</dbReference>
<protein>
    <submittedName>
        <fullName evidence="2">PIN domain-like protein</fullName>
    </submittedName>
</protein>
<gene>
    <name evidence="2" type="ORF">BD626DRAFT_48594</name>
</gene>
<keyword evidence="3" id="KW-1185">Reference proteome</keyword>
<dbReference type="InterPro" id="IPR006086">
    <property type="entry name" value="XPG-I_dom"/>
</dbReference>
<dbReference type="SMART" id="SM00484">
    <property type="entry name" value="XPGI"/>
    <property type="match status" value="1"/>
</dbReference>
<dbReference type="STRING" id="97359.A0A550BSQ3"/>
<dbReference type="Pfam" id="PF00867">
    <property type="entry name" value="XPG_I"/>
    <property type="match status" value="1"/>
</dbReference>
<feature type="domain" description="XPG-I" evidence="1">
    <location>
        <begin position="124"/>
        <end position="193"/>
    </location>
</feature>
<dbReference type="InterPro" id="IPR029060">
    <property type="entry name" value="PIN-like_dom_sf"/>
</dbReference>
<sequence length="468" mass="51740">MGIYGLWETIEAVADTRSLMSVCIDELARLGRKPVLGVDASGFMDYAVTACIGQGPCARNATPRFFYSQPTINPEMAIVLKLCIQLLGLPAETLFVFDGTVTPRQPHTTAKTQEITRLTKALAEAFGYMLHDAPADAEAELAYLNVENMVDIVFAVDCGVVVFGAKLIVRSTDIRNRDAVQVYRRKDIEAMGLPLAGLPAFALISGGSHDQKGLPFFCMPMGLDIARAELGHRLSHLAGTGKLAEELPAWRASIMDWLSRYRYVDINQVPHDFPHLDIAMAYAAPVTSRMSGGVVLLLNMFDLKRVVTLCRAMFTPSAVARSPADALHQTFCILVEKFDLALWQGLYVHDLLRSATASATLPRNSFTRVERVEYYSRIDRRVAFVRFQRARVHALLQQVLIDMQQGPGLIVDGVPPPVPQIVEFGIPIEIFEFAATGRITQDTSIIPRSPWVAAAVRLYNPFAERMST</sequence>
<comment type="caution">
    <text evidence="2">The sequence shown here is derived from an EMBL/GenBank/DDBJ whole genome shotgun (WGS) entry which is preliminary data.</text>
</comment>
<accession>A0A550BSQ3</accession>
<organism evidence="2 3">
    <name type="scientific">Schizophyllum amplum</name>
    <dbReference type="NCBI Taxonomy" id="97359"/>
    <lineage>
        <taxon>Eukaryota</taxon>
        <taxon>Fungi</taxon>
        <taxon>Dikarya</taxon>
        <taxon>Basidiomycota</taxon>
        <taxon>Agaricomycotina</taxon>
        <taxon>Agaricomycetes</taxon>
        <taxon>Agaricomycetidae</taxon>
        <taxon>Agaricales</taxon>
        <taxon>Schizophyllaceae</taxon>
        <taxon>Schizophyllum</taxon>
    </lineage>
</organism>
<proteinExistence type="predicted"/>
<reference evidence="2 3" key="1">
    <citation type="journal article" date="2019" name="New Phytol.">
        <title>Comparative genomics reveals unique wood-decay strategies and fruiting body development in the Schizophyllaceae.</title>
        <authorList>
            <person name="Almasi E."/>
            <person name="Sahu N."/>
            <person name="Krizsan K."/>
            <person name="Balint B."/>
            <person name="Kovacs G.M."/>
            <person name="Kiss B."/>
            <person name="Cseklye J."/>
            <person name="Drula E."/>
            <person name="Henrissat B."/>
            <person name="Nagy I."/>
            <person name="Chovatia M."/>
            <person name="Adam C."/>
            <person name="LaButti K."/>
            <person name="Lipzen A."/>
            <person name="Riley R."/>
            <person name="Grigoriev I.V."/>
            <person name="Nagy L.G."/>
        </authorList>
    </citation>
    <scope>NUCLEOTIDE SEQUENCE [LARGE SCALE GENOMIC DNA]</scope>
    <source>
        <strain evidence="2 3">NL-1724</strain>
    </source>
</reference>
<dbReference type="GO" id="GO:0006974">
    <property type="term" value="P:DNA damage response"/>
    <property type="evidence" value="ECO:0007669"/>
    <property type="project" value="UniProtKB-ARBA"/>
</dbReference>
<evidence type="ECO:0000313" key="3">
    <source>
        <dbReference type="Proteomes" id="UP000320762"/>
    </source>
</evidence>
<dbReference type="OrthoDB" id="2148513at2759"/>
<evidence type="ECO:0000259" key="1">
    <source>
        <dbReference type="SMART" id="SM00484"/>
    </source>
</evidence>
<dbReference type="Proteomes" id="UP000320762">
    <property type="component" value="Unassembled WGS sequence"/>
</dbReference>
<dbReference type="InterPro" id="IPR006084">
    <property type="entry name" value="XPG/Rad2"/>
</dbReference>
<dbReference type="AlphaFoldDB" id="A0A550BSQ3"/>
<dbReference type="SUPFAM" id="SSF88723">
    <property type="entry name" value="PIN domain-like"/>
    <property type="match status" value="1"/>
</dbReference>
<dbReference type="PANTHER" id="PTHR11081">
    <property type="entry name" value="FLAP ENDONUCLEASE FAMILY MEMBER"/>
    <property type="match status" value="1"/>
</dbReference>
<dbReference type="EMBL" id="VDMD01000118">
    <property type="protein sequence ID" value="TRM55564.1"/>
    <property type="molecule type" value="Genomic_DNA"/>
</dbReference>
<name>A0A550BSQ3_9AGAR</name>